<feature type="compositionally biased region" description="Polar residues" evidence="1">
    <location>
        <begin position="1"/>
        <end position="17"/>
    </location>
</feature>
<proteinExistence type="predicted"/>
<organism evidence="2 3">
    <name type="scientific">Brassica cretica</name>
    <name type="common">Mustard</name>
    <dbReference type="NCBI Taxonomy" id="69181"/>
    <lineage>
        <taxon>Eukaryota</taxon>
        <taxon>Viridiplantae</taxon>
        <taxon>Streptophyta</taxon>
        <taxon>Embryophyta</taxon>
        <taxon>Tracheophyta</taxon>
        <taxon>Spermatophyta</taxon>
        <taxon>Magnoliopsida</taxon>
        <taxon>eudicotyledons</taxon>
        <taxon>Gunneridae</taxon>
        <taxon>Pentapetalae</taxon>
        <taxon>rosids</taxon>
        <taxon>malvids</taxon>
        <taxon>Brassicales</taxon>
        <taxon>Brassicaceae</taxon>
        <taxon>Brassiceae</taxon>
        <taxon>Brassica</taxon>
    </lineage>
</organism>
<evidence type="ECO:0000256" key="1">
    <source>
        <dbReference type="SAM" id="MobiDB-lite"/>
    </source>
</evidence>
<comment type="caution">
    <text evidence="2">The sequence shown here is derived from an EMBL/GenBank/DDBJ whole genome shotgun (WGS) entry which is preliminary data.</text>
</comment>
<feature type="region of interest" description="Disordered" evidence="1">
    <location>
        <begin position="40"/>
        <end position="79"/>
    </location>
</feature>
<name>A0ABQ7DRK6_BRACR</name>
<feature type="compositionally biased region" description="Polar residues" evidence="1">
    <location>
        <begin position="54"/>
        <end position="79"/>
    </location>
</feature>
<keyword evidence="3" id="KW-1185">Reference proteome</keyword>
<evidence type="ECO:0000313" key="3">
    <source>
        <dbReference type="Proteomes" id="UP000266723"/>
    </source>
</evidence>
<sequence length="101" mass="11115">MCTTSRLRGGNAPSSISRDTRCPTFKRHRRFEKPLPVTLTDVSPQLTGDGITSRLPSTSNYPSTESFQPSIDQSLSHPGNINTPTTLLLTDLLPLENFKSN</sequence>
<dbReference type="Proteomes" id="UP000266723">
    <property type="component" value="Unassembled WGS sequence"/>
</dbReference>
<feature type="region of interest" description="Disordered" evidence="1">
    <location>
        <begin position="1"/>
        <end position="28"/>
    </location>
</feature>
<dbReference type="EMBL" id="QGKV02000649">
    <property type="protein sequence ID" value="KAF3579659.1"/>
    <property type="molecule type" value="Genomic_DNA"/>
</dbReference>
<gene>
    <name evidence="2" type="ORF">DY000_02035792</name>
</gene>
<reference evidence="2 3" key="1">
    <citation type="journal article" date="2020" name="BMC Genomics">
        <title>Intraspecific diversification of the crop wild relative Brassica cretica Lam. using demographic model selection.</title>
        <authorList>
            <person name="Kioukis A."/>
            <person name="Michalopoulou V.A."/>
            <person name="Briers L."/>
            <person name="Pirintsos S."/>
            <person name="Studholme D.J."/>
            <person name="Pavlidis P."/>
            <person name="Sarris P.F."/>
        </authorList>
    </citation>
    <scope>NUCLEOTIDE SEQUENCE [LARGE SCALE GENOMIC DNA]</scope>
    <source>
        <strain evidence="3">cv. PFS-1207/04</strain>
    </source>
</reference>
<evidence type="ECO:0000313" key="2">
    <source>
        <dbReference type="EMBL" id="KAF3579659.1"/>
    </source>
</evidence>
<protein>
    <submittedName>
        <fullName evidence="2">Uncharacterized protein</fullName>
    </submittedName>
</protein>
<accession>A0ABQ7DRK6</accession>